<reference evidence="1" key="1">
    <citation type="journal article" date="2013" name="J. Plant Res.">
        <title>Effect of fungi and light on seed germination of three Opuntia species from semiarid lands of central Mexico.</title>
        <authorList>
            <person name="Delgado-Sanchez P."/>
            <person name="Jimenez-Bremont J.F."/>
            <person name="Guerrero-Gonzalez Mde L."/>
            <person name="Flores J."/>
        </authorList>
    </citation>
    <scope>NUCLEOTIDE SEQUENCE</scope>
    <source>
        <tissue evidence="1">Cladode</tissue>
    </source>
</reference>
<proteinExistence type="predicted"/>
<organism evidence="1">
    <name type="scientific">Opuntia streptacantha</name>
    <name type="common">Prickly pear cactus</name>
    <name type="synonym">Opuntia cardona</name>
    <dbReference type="NCBI Taxonomy" id="393608"/>
    <lineage>
        <taxon>Eukaryota</taxon>
        <taxon>Viridiplantae</taxon>
        <taxon>Streptophyta</taxon>
        <taxon>Embryophyta</taxon>
        <taxon>Tracheophyta</taxon>
        <taxon>Spermatophyta</taxon>
        <taxon>Magnoliopsida</taxon>
        <taxon>eudicotyledons</taxon>
        <taxon>Gunneridae</taxon>
        <taxon>Pentapetalae</taxon>
        <taxon>Caryophyllales</taxon>
        <taxon>Cactineae</taxon>
        <taxon>Cactaceae</taxon>
        <taxon>Opuntioideae</taxon>
        <taxon>Opuntia</taxon>
    </lineage>
</organism>
<reference evidence="1" key="2">
    <citation type="submission" date="2020-07" db="EMBL/GenBank/DDBJ databases">
        <authorList>
            <person name="Vera ALvarez R."/>
            <person name="Arias-Moreno D.M."/>
            <person name="Jimenez-Jacinto V."/>
            <person name="Jimenez-Bremont J.F."/>
            <person name="Swaminathan K."/>
            <person name="Moose S.P."/>
            <person name="Guerrero-Gonzalez M.L."/>
            <person name="Marino-Ramirez L."/>
            <person name="Landsman D."/>
            <person name="Rodriguez-Kessler M."/>
            <person name="Delgado-Sanchez P."/>
        </authorList>
    </citation>
    <scope>NUCLEOTIDE SEQUENCE</scope>
    <source>
        <tissue evidence="1">Cladode</tissue>
    </source>
</reference>
<protein>
    <submittedName>
        <fullName evidence="1">Uncharacterized protein</fullName>
    </submittedName>
</protein>
<sequence length="104" mass="11552">MGQISPLPLGFIMTVVTNMAQHQDIIELSYVVELDQSSVSSRFHRRDCSTTSAPTEPIRTSSALVTCVGRPFMARTFTCIGKPLYLYFSIVSLITCVRSKAVYI</sequence>
<name>A0A7C9D0Z4_OPUST</name>
<evidence type="ECO:0000313" key="1">
    <source>
        <dbReference type="EMBL" id="MBA4628963.1"/>
    </source>
</evidence>
<dbReference type="EMBL" id="GISG01067773">
    <property type="protein sequence ID" value="MBA4628963.1"/>
    <property type="molecule type" value="Transcribed_RNA"/>
</dbReference>
<accession>A0A7C9D0Z4</accession>
<dbReference type="AlphaFoldDB" id="A0A7C9D0Z4"/>